<feature type="non-terminal residue" evidence="2">
    <location>
        <position position="138"/>
    </location>
</feature>
<organism evidence="2 3">
    <name type="scientific">Cirrhinus mrigala</name>
    <name type="common">Mrigala</name>
    <dbReference type="NCBI Taxonomy" id="683832"/>
    <lineage>
        <taxon>Eukaryota</taxon>
        <taxon>Metazoa</taxon>
        <taxon>Chordata</taxon>
        <taxon>Craniata</taxon>
        <taxon>Vertebrata</taxon>
        <taxon>Euteleostomi</taxon>
        <taxon>Actinopterygii</taxon>
        <taxon>Neopterygii</taxon>
        <taxon>Teleostei</taxon>
        <taxon>Ostariophysi</taxon>
        <taxon>Cypriniformes</taxon>
        <taxon>Cyprinidae</taxon>
        <taxon>Labeoninae</taxon>
        <taxon>Labeonini</taxon>
        <taxon>Cirrhinus</taxon>
    </lineage>
</organism>
<evidence type="ECO:0000256" key="1">
    <source>
        <dbReference type="SAM" id="MobiDB-lite"/>
    </source>
</evidence>
<accession>A0ABD0RFW8</accession>
<keyword evidence="3" id="KW-1185">Reference proteome</keyword>
<gene>
    <name evidence="2" type="ORF">M9458_005974</name>
</gene>
<sequence length="138" mass="14857">QMIQPPRHLDPSLMKQQTSPQPPSLHQPSIKSYMDNFMPPNASDLQKEQSSLSSFSNFPLGGCPPHLNVGQTDSLLHQAAKPNTMFASDMSGYQPAGISQSHSLLAPPLSNGHMVPGSPINLRVGKNFCPDSSSLPAR</sequence>
<dbReference type="Proteomes" id="UP001529510">
    <property type="component" value="Unassembled WGS sequence"/>
</dbReference>
<dbReference type="EMBL" id="JAMKFB020000003">
    <property type="protein sequence ID" value="KAL0197434.1"/>
    <property type="molecule type" value="Genomic_DNA"/>
</dbReference>
<evidence type="ECO:0000313" key="2">
    <source>
        <dbReference type="EMBL" id="KAL0197434.1"/>
    </source>
</evidence>
<dbReference type="AlphaFoldDB" id="A0ABD0RFW8"/>
<reference evidence="2 3" key="1">
    <citation type="submission" date="2024-05" db="EMBL/GenBank/DDBJ databases">
        <title>Genome sequencing and assembly of Indian major carp, Cirrhinus mrigala (Hamilton, 1822).</title>
        <authorList>
            <person name="Mohindra V."/>
            <person name="Chowdhury L.M."/>
            <person name="Lal K."/>
            <person name="Jena J.K."/>
        </authorList>
    </citation>
    <scope>NUCLEOTIDE SEQUENCE [LARGE SCALE GENOMIC DNA]</scope>
    <source>
        <strain evidence="2">CM1030</strain>
        <tissue evidence="2">Blood</tissue>
    </source>
</reference>
<feature type="region of interest" description="Disordered" evidence="1">
    <location>
        <begin position="1"/>
        <end position="57"/>
    </location>
</feature>
<name>A0ABD0RFW8_CIRMR</name>
<feature type="compositionally biased region" description="Polar residues" evidence="1">
    <location>
        <begin position="48"/>
        <end position="57"/>
    </location>
</feature>
<feature type="non-terminal residue" evidence="2">
    <location>
        <position position="1"/>
    </location>
</feature>
<protein>
    <submittedName>
        <fullName evidence="2">Uncharacterized protein</fullName>
    </submittedName>
</protein>
<comment type="caution">
    <text evidence="2">The sequence shown here is derived from an EMBL/GenBank/DDBJ whole genome shotgun (WGS) entry which is preliminary data.</text>
</comment>
<evidence type="ECO:0000313" key="3">
    <source>
        <dbReference type="Proteomes" id="UP001529510"/>
    </source>
</evidence>
<proteinExistence type="predicted"/>